<reference evidence="2 3" key="1">
    <citation type="submission" date="2017-04" db="EMBL/GenBank/DDBJ databases">
        <title>Draft genome of the yeast Clavispora lusitaniae type strain CBS 6936.</title>
        <authorList>
            <person name="Durrens P."/>
            <person name="Klopp C."/>
            <person name="Biteau N."/>
            <person name="Fitton-Ouhabi V."/>
            <person name="Dementhon K."/>
            <person name="Accoceberry I."/>
            <person name="Sherman D.J."/>
            <person name="Noel T."/>
        </authorList>
    </citation>
    <scope>NUCLEOTIDE SEQUENCE [LARGE SCALE GENOMIC DNA]</scope>
    <source>
        <strain evidence="2 3">CBS 6936</strain>
    </source>
</reference>
<feature type="region of interest" description="Disordered" evidence="1">
    <location>
        <begin position="1"/>
        <end position="22"/>
    </location>
</feature>
<dbReference type="KEGG" id="clus:A9F13_23g00385"/>
<sequence length="61" mass="6490">MASKIDKIVPKQAQTPPSDPGSFSPFKAFASPKFGKYVSSPVCGYIAPAVTYLLTSRLALI</sequence>
<dbReference type="AlphaFoldDB" id="A0AA91PVL1"/>
<gene>
    <name evidence="2" type="ORF">A9F13_23g00385</name>
</gene>
<accession>A0AA91PVL1</accession>
<organism evidence="2 3">
    <name type="scientific">Clavispora lusitaniae</name>
    <name type="common">Candida lusitaniae</name>
    <dbReference type="NCBI Taxonomy" id="36911"/>
    <lineage>
        <taxon>Eukaryota</taxon>
        <taxon>Fungi</taxon>
        <taxon>Dikarya</taxon>
        <taxon>Ascomycota</taxon>
        <taxon>Saccharomycotina</taxon>
        <taxon>Pichiomycetes</taxon>
        <taxon>Metschnikowiaceae</taxon>
        <taxon>Clavispora</taxon>
    </lineage>
</organism>
<dbReference type="EMBL" id="LYUB02000023">
    <property type="protein sequence ID" value="OVF05430.1"/>
    <property type="molecule type" value="Genomic_DNA"/>
</dbReference>
<dbReference type="Proteomes" id="UP000195602">
    <property type="component" value="Unassembled WGS sequence"/>
</dbReference>
<protein>
    <submittedName>
        <fullName evidence="2">Uncharacterized protein</fullName>
    </submittedName>
</protein>
<evidence type="ECO:0000313" key="2">
    <source>
        <dbReference type="EMBL" id="OVF05430.1"/>
    </source>
</evidence>
<name>A0AA91PVL1_CLALS</name>
<evidence type="ECO:0000256" key="1">
    <source>
        <dbReference type="SAM" id="MobiDB-lite"/>
    </source>
</evidence>
<comment type="caution">
    <text evidence="2">The sequence shown here is derived from an EMBL/GenBank/DDBJ whole genome shotgun (WGS) entry which is preliminary data.</text>
</comment>
<proteinExistence type="predicted"/>
<evidence type="ECO:0000313" key="3">
    <source>
        <dbReference type="Proteomes" id="UP000195602"/>
    </source>
</evidence>